<feature type="transmembrane region" description="Helical" evidence="1">
    <location>
        <begin position="25"/>
        <end position="44"/>
    </location>
</feature>
<evidence type="ECO:0008006" key="4">
    <source>
        <dbReference type="Google" id="ProtNLM"/>
    </source>
</evidence>
<keyword evidence="1" id="KW-0472">Membrane</keyword>
<sequence>MVAGFAGTLIFYALVAVASWTPTVLVAALTCAIVALSVVAGLLLRRGDRGVAVGSALMTGFAAAILVLVLMIASLVG</sequence>
<evidence type="ECO:0000256" key="1">
    <source>
        <dbReference type="SAM" id="Phobius"/>
    </source>
</evidence>
<dbReference type="EMBL" id="BAAANY010000009">
    <property type="protein sequence ID" value="GAA1680255.1"/>
    <property type="molecule type" value="Genomic_DNA"/>
</dbReference>
<protein>
    <recommendedName>
        <fullName evidence="4">DUF4190 domain-containing protein</fullName>
    </recommendedName>
</protein>
<evidence type="ECO:0000313" key="2">
    <source>
        <dbReference type="EMBL" id="GAA1680255.1"/>
    </source>
</evidence>
<comment type="caution">
    <text evidence="2">The sequence shown here is derived from an EMBL/GenBank/DDBJ whole genome shotgun (WGS) entry which is preliminary data.</text>
</comment>
<accession>A0ABP4T0E3</accession>
<feature type="transmembrane region" description="Helical" evidence="1">
    <location>
        <begin position="56"/>
        <end position="76"/>
    </location>
</feature>
<keyword evidence="3" id="KW-1185">Reference proteome</keyword>
<evidence type="ECO:0000313" key="3">
    <source>
        <dbReference type="Proteomes" id="UP001500618"/>
    </source>
</evidence>
<keyword evidence="1" id="KW-1133">Transmembrane helix</keyword>
<organism evidence="2 3">
    <name type="scientific">Fodinicola feengrottensis</name>
    <dbReference type="NCBI Taxonomy" id="435914"/>
    <lineage>
        <taxon>Bacteria</taxon>
        <taxon>Bacillati</taxon>
        <taxon>Actinomycetota</taxon>
        <taxon>Actinomycetes</taxon>
        <taxon>Mycobacteriales</taxon>
        <taxon>Fodinicola</taxon>
    </lineage>
</organism>
<dbReference type="Proteomes" id="UP001500618">
    <property type="component" value="Unassembled WGS sequence"/>
</dbReference>
<keyword evidence="1" id="KW-0812">Transmembrane</keyword>
<proteinExistence type="predicted"/>
<gene>
    <name evidence="2" type="ORF">GCM10009765_31830</name>
</gene>
<name>A0ABP4T0E3_9ACTN</name>
<reference evidence="3" key="1">
    <citation type="journal article" date="2019" name="Int. J. Syst. Evol. Microbiol.">
        <title>The Global Catalogue of Microorganisms (GCM) 10K type strain sequencing project: providing services to taxonomists for standard genome sequencing and annotation.</title>
        <authorList>
            <consortium name="The Broad Institute Genomics Platform"/>
            <consortium name="The Broad Institute Genome Sequencing Center for Infectious Disease"/>
            <person name="Wu L."/>
            <person name="Ma J."/>
        </authorList>
    </citation>
    <scope>NUCLEOTIDE SEQUENCE [LARGE SCALE GENOMIC DNA]</scope>
    <source>
        <strain evidence="3">JCM 14718</strain>
    </source>
</reference>